<reference evidence="1 2" key="1">
    <citation type="submission" date="2020-02" db="EMBL/GenBank/DDBJ databases">
        <authorList>
            <person name="Babadi Z.K."/>
            <person name="Risdian C."/>
            <person name="Ebrahimipour G.H."/>
            <person name="Wink J."/>
        </authorList>
    </citation>
    <scope>NUCLEOTIDE SEQUENCE [LARGE SCALE GENOMIC DNA]</scope>
    <source>
        <strain evidence="1 2">ZKHCc1 1396</strain>
    </source>
</reference>
<evidence type="ECO:0000313" key="2">
    <source>
        <dbReference type="Proteomes" id="UP001516472"/>
    </source>
</evidence>
<dbReference type="EMBL" id="JAAIYO010000003">
    <property type="protein sequence ID" value="MBE4749266.1"/>
    <property type="molecule type" value="Genomic_DNA"/>
</dbReference>
<evidence type="ECO:0000313" key="1">
    <source>
        <dbReference type="EMBL" id="MBE4749266.1"/>
    </source>
</evidence>
<name>A0ABR9PMW9_9BACT</name>
<gene>
    <name evidence="1" type="ORF">G4177_13955</name>
</gene>
<dbReference type="RefSeq" id="WP_193348649.1">
    <property type="nucleotide sequence ID" value="NZ_CBCSIP010000345.1"/>
</dbReference>
<protein>
    <submittedName>
        <fullName evidence="1">Uncharacterized protein</fullName>
    </submittedName>
</protein>
<comment type="caution">
    <text evidence="1">The sequence shown here is derived from an EMBL/GenBank/DDBJ whole genome shotgun (WGS) entry which is preliminary data.</text>
</comment>
<proteinExistence type="predicted"/>
<organism evidence="1 2">
    <name type="scientific">Corallococcus soli</name>
    <dbReference type="NCBI Taxonomy" id="2710757"/>
    <lineage>
        <taxon>Bacteria</taxon>
        <taxon>Pseudomonadati</taxon>
        <taxon>Myxococcota</taxon>
        <taxon>Myxococcia</taxon>
        <taxon>Myxococcales</taxon>
        <taxon>Cystobacterineae</taxon>
        <taxon>Myxococcaceae</taxon>
        <taxon>Corallococcus</taxon>
    </lineage>
</organism>
<keyword evidence="2" id="KW-1185">Reference proteome</keyword>
<accession>A0ABR9PMW9</accession>
<sequence>MAATAAAPSLSIGAPEGMQEGAAGNVYLLEPHGRKSLLKFYSALGFNLFSLFFWLNPKHVC</sequence>
<dbReference type="Proteomes" id="UP001516472">
    <property type="component" value="Unassembled WGS sequence"/>
</dbReference>